<dbReference type="EMBL" id="CP078075">
    <property type="protein sequence ID" value="WDM45175.1"/>
    <property type="molecule type" value="Genomic_DNA"/>
</dbReference>
<evidence type="ECO:0000313" key="2">
    <source>
        <dbReference type="EMBL" id="WDM45175.1"/>
    </source>
</evidence>
<gene>
    <name evidence="2" type="ORF">KV395_18825</name>
</gene>
<dbReference type="RefSeq" id="WP_282215338.1">
    <property type="nucleotide sequence ID" value="NZ_BAAAUN010000001.1"/>
</dbReference>
<keyword evidence="3" id="KW-1185">Reference proteome</keyword>
<dbReference type="PROSITE" id="PS51257">
    <property type="entry name" value="PROKAR_LIPOPROTEIN"/>
    <property type="match status" value="1"/>
</dbReference>
<evidence type="ECO:0008006" key="4">
    <source>
        <dbReference type="Google" id="ProtNLM"/>
    </source>
</evidence>
<accession>A0ABY7XSS8</accession>
<evidence type="ECO:0000313" key="3">
    <source>
        <dbReference type="Proteomes" id="UP001215097"/>
    </source>
</evidence>
<dbReference type="Proteomes" id="UP001215097">
    <property type="component" value="Chromosome"/>
</dbReference>
<feature type="signal peptide" evidence="1">
    <location>
        <begin position="1"/>
        <end position="25"/>
    </location>
</feature>
<organism evidence="2 3">
    <name type="scientific">Microbacterium luteolum</name>
    <name type="common">Aureobacterium luteolum</name>
    <dbReference type="NCBI Taxonomy" id="69367"/>
    <lineage>
        <taxon>Bacteria</taxon>
        <taxon>Bacillati</taxon>
        <taxon>Actinomycetota</taxon>
        <taxon>Actinomycetes</taxon>
        <taxon>Micrococcales</taxon>
        <taxon>Microbacteriaceae</taxon>
        <taxon>Microbacterium</taxon>
    </lineage>
</organism>
<evidence type="ECO:0000256" key="1">
    <source>
        <dbReference type="SAM" id="SignalP"/>
    </source>
</evidence>
<feature type="chain" id="PRO_5045387138" description="Bacterial Ig domain-containing protein" evidence="1">
    <location>
        <begin position="26"/>
        <end position="553"/>
    </location>
</feature>
<reference evidence="2 3" key="1">
    <citation type="submission" date="2021-06" db="EMBL/GenBank/DDBJ databases">
        <title>Genome-based taxonomic framework of Microbacterium strains isolated from marine environment, the description of four new species and reclassification of four preexisting species.</title>
        <authorList>
            <person name="Lee S.D."/>
            <person name="Kim S.-M."/>
            <person name="Byeon Y.-S."/>
            <person name="Yang H.L."/>
            <person name="Kim I.S."/>
        </authorList>
    </citation>
    <scope>NUCLEOTIDE SEQUENCE [LARGE SCALE GENOMIC DNA]</scope>
    <source>
        <strain evidence="2 3">KACC 14465</strain>
    </source>
</reference>
<proteinExistence type="predicted"/>
<protein>
    <recommendedName>
        <fullName evidence="4">Bacterial Ig domain-containing protein</fullName>
    </recommendedName>
</protein>
<keyword evidence="1" id="KW-0732">Signal</keyword>
<sequence length="553" mass="57365">MEALRAITATAAGLALVLGTLVGCAPTPTPGSVDVREGETATLTVEGVTVDIPGDSISGTGTLVVEPVDQEGHEGWNIELTEGATLTGPATLTFAGTVQEGEPAPIVMSSPEAGADLTPVDSVVMTEAGAQVVTTHFSNWMVTWWKDLIDPVKKIWNATFSGGSDDAKLGCVDSAAAEAAGYKTTGPGGDDQRATWCAGMAGGRPELQVKNERGYPMLVEASVGLAQQDADESFEMLVAQLFTVLGEGPSKSGASIYPLLSKDMARYLVANASPQSLIVSSNPSAYVAQILRFAIDTALQFPGLLGKSVAKDRILDAIQAGDCIRGFGQLAGADPQSTDAVMGYLETGIGAAFDCVGDVMKQVFASDALLITVATGIAWIGKGANLIGGAGQAVGDMLSNVGNPYKVTITGTDRWLISSDGVGPLTLGTRYDELEPLIPAGNRGCIPYAEEPWSAHLAGADATDTIYIANTQYPLPDEESTVAPLTEQGVTIGTPESVLVELGYQKQQSAWALDHFDYVWQENGVSFVAGTGPDGRVGIIGVGTDYLPIELCA</sequence>
<name>A0ABY7XSS8_MICLT</name>